<dbReference type="InterPro" id="IPR013094">
    <property type="entry name" value="AB_hydrolase_3"/>
</dbReference>
<dbReference type="InterPro" id="IPR033140">
    <property type="entry name" value="Lipase_GDXG_put_SER_AS"/>
</dbReference>
<feature type="domain" description="Alpha/beta hydrolase fold-3" evidence="4">
    <location>
        <begin position="89"/>
        <end position="298"/>
    </location>
</feature>
<dbReference type="InterPro" id="IPR002168">
    <property type="entry name" value="Lipase_GDXG_HIS_AS"/>
</dbReference>
<evidence type="ECO:0000256" key="2">
    <source>
        <dbReference type="ARBA" id="ARBA00022801"/>
    </source>
</evidence>
<gene>
    <name evidence="5" type="ORF">ACFSCT_13740</name>
</gene>
<name>A0ABW4R9H6_9RHOB</name>
<keyword evidence="6" id="KW-1185">Reference proteome</keyword>
<evidence type="ECO:0000259" key="4">
    <source>
        <dbReference type="Pfam" id="PF07859"/>
    </source>
</evidence>
<dbReference type="InterPro" id="IPR029058">
    <property type="entry name" value="AB_hydrolase_fold"/>
</dbReference>
<proteinExistence type="inferred from homology"/>
<evidence type="ECO:0000313" key="5">
    <source>
        <dbReference type="EMBL" id="MFD1882781.1"/>
    </source>
</evidence>
<comment type="similarity">
    <text evidence="1">Belongs to the 'GDXG' lipolytic enzyme family.</text>
</comment>
<dbReference type="PANTHER" id="PTHR48081">
    <property type="entry name" value="AB HYDROLASE SUPERFAMILY PROTEIN C4A8.06C"/>
    <property type="match status" value="1"/>
</dbReference>
<evidence type="ECO:0000256" key="1">
    <source>
        <dbReference type="ARBA" id="ARBA00010515"/>
    </source>
</evidence>
<comment type="caution">
    <text evidence="5">The sequence shown here is derived from an EMBL/GenBank/DDBJ whole genome shotgun (WGS) entry which is preliminary data.</text>
</comment>
<dbReference type="SUPFAM" id="SSF53474">
    <property type="entry name" value="alpha/beta-Hydrolases"/>
    <property type="match status" value="1"/>
</dbReference>
<sequence length="322" mass="34008">MSDFSAKLAPELVAVQAAADAELGPASDLTLLPADQGRARFIENNRWWNRDLPALERVETVIVPASDDLGTPQLSALWLVPPQARPGVVVYVHGGGFAFGSPATHERFASELALASGRAVLSPNYRLSPEFPFPAGLMDVVATLRAADMLAASARLHPGPVAVAGDSAGANLALAALLYEIAAGRPSPASAAALFYGVFDADFDSPSYQYFSDGPGLTRGKMQRYWDWYLPDPAARADPLASPLRAEPKAMAALPPLFLLAAGIDPLLSDTERLAVRLAEAGRPVDPVVVPGVTHGFLQMTRDLPQAREAAALAGAFLREHG</sequence>
<keyword evidence="2 5" id="KW-0378">Hydrolase</keyword>
<evidence type="ECO:0000313" key="6">
    <source>
        <dbReference type="Proteomes" id="UP001597213"/>
    </source>
</evidence>
<dbReference type="EMBL" id="JBHUEN010000043">
    <property type="protein sequence ID" value="MFD1882781.1"/>
    <property type="molecule type" value="Genomic_DNA"/>
</dbReference>
<dbReference type="RefSeq" id="WP_379143613.1">
    <property type="nucleotide sequence ID" value="NZ_JBHUEN010000043.1"/>
</dbReference>
<evidence type="ECO:0000256" key="3">
    <source>
        <dbReference type="PROSITE-ProRule" id="PRU10038"/>
    </source>
</evidence>
<dbReference type="PANTHER" id="PTHR48081:SF8">
    <property type="entry name" value="ALPHA_BETA HYDROLASE FOLD-3 DOMAIN-CONTAINING PROTEIN-RELATED"/>
    <property type="match status" value="1"/>
</dbReference>
<dbReference type="PROSITE" id="PS01173">
    <property type="entry name" value="LIPASE_GDXG_HIS"/>
    <property type="match status" value="1"/>
</dbReference>
<accession>A0ABW4R9H6</accession>
<dbReference type="PROSITE" id="PS01174">
    <property type="entry name" value="LIPASE_GDXG_SER"/>
    <property type="match status" value="1"/>
</dbReference>
<protein>
    <submittedName>
        <fullName evidence="5">Alpha/beta hydrolase fold domain-containing protein</fullName>
    </submittedName>
</protein>
<dbReference type="Proteomes" id="UP001597213">
    <property type="component" value="Unassembled WGS sequence"/>
</dbReference>
<dbReference type="Pfam" id="PF07859">
    <property type="entry name" value="Abhydrolase_3"/>
    <property type="match status" value="1"/>
</dbReference>
<feature type="active site" evidence="3">
    <location>
        <position position="167"/>
    </location>
</feature>
<organism evidence="5 6">
    <name type="scientific">Paracoccus pacificus</name>
    <dbReference type="NCBI Taxonomy" id="1463598"/>
    <lineage>
        <taxon>Bacteria</taxon>
        <taxon>Pseudomonadati</taxon>
        <taxon>Pseudomonadota</taxon>
        <taxon>Alphaproteobacteria</taxon>
        <taxon>Rhodobacterales</taxon>
        <taxon>Paracoccaceae</taxon>
        <taxon>Paracoccus</taxon>
    </lineage>
</organism>
<dbReference type="InterPro" id="IPR050300">
    <property type="entry name" value="GDXG_lipolytic_enzyme"/>
</dbReference>
<dbReference type="GO" id="GO:0016787">
    <property type="term" value="F:hydrolase activity"/>
    <property type="evidence" value="ECO:0007669"/>
    <property type="project" value="UniProtKB-KW"/>
</dbReference>
<dbReference type="Gene3D" id="3.40.50.1820">
    <property type="entry name" value="alpha/beta hydrolase"/>
    <property type="match status" value="1"/>
</dbReference>
<reference evidence="6" key="1">
    <citation type="journal article" date="2019" name="Int. J. Syst. Evol. Microbiol.">
        <title>The Global Catalogue of Microorganisms (GCM) 10K type strain sequencing project: providing services to taxonomists for standard genome sequencing and annotation.</title>
        <authorList>
            <consortium name="The Broad Institute Genomics Platform"/>
            <consortium name="The Broad Institute Genome Sequencing Center for Infectious Disease"/>
            <person name="Wu L."/>
            <person name="Ma J."/>
        </authorList>
    </citation>
    <scope>NUCLEOTIDE SEQUENCE [LARGE SCALE GENOMIC DNA]</scope>
    <source>
        <strain evidence="6">CCUG 56029</strain>
    </source>
</reference>